<dbReference type="EMBL" id="MCFJ01000033">
    <property type="protein sequence ID" value="ORY54553.1"/>
    <property type="molecule type" value="Genomic_DNA"/>
</dbReference>
<dbReference type="InParanoid" id="A0A1Y2D5J4"/>
<proteinExistence type="predicted"/>
<reference evidence="1 2" key="1">
    <citation type="submission" date="2016-07" db="EMBL/GenBank/DDBJ databases">
        <title>Pervasive Adenine N6-methylation of Active Genes in Fungi.</title>
        <authorList>
            <consortium name="DOE Joint Genome Institute"/>
            <person name="Mondo S.J."/>
            <person name="Dannebaum R.O."/>
            <person name="Kuo R.C."/>
            <person name="Labutti K."/>
            <person name="Haridas S."/>
            <person name="Kuo A."/>
            <person name="Salamov A."/>
            <person name="Ahrendt S.R."/>
            <person name="Lipzen A."/>
            <person name="Sullivan W."/>
            <person name="Andreopoulos W.B."/>
            <person name="Clum A."/>
            <person name="Lindquist E."/>
            <person name="Daum C."/>
            <person name="Ramamoorthy G.K."/>
            <person name="Gryganskyi A."/>
            <person name="Culley D."/>
            <person name="Magnuson J.K."/>
            <person name="James T.Y."/>
            <person name="O'Malley M.A."/>
            <person name="Stajich J.E."/>
            <person name="Spatafora J.W."/>
            <person name="Visel A."/>
            <person name="Grigoriev I.V."/>
        </authorList>
    </citation>
    <scope>NUCLEOTIDE SEQUENCE [LARGE SCALE GENOMIC DNA]</scope>
    <source>
        <strain evidence="1 2">CBS 129021</strain>
    </source>
</reference>
<dbReference type="RefSeq" id="XP_040709241.1">
    <property type="nucleotide sequence ID" value="XM_040861598.1"/>
</dbReference>
<dbReference type="Proteomes" id="UP000193689">
    <property type="component" value="Unassembled WGS sequence"/>
</dbReference>
<name>A0A1Y2D5J4_9PEZI</name>
<accession>A0A1Y2D5J4</accession>
<keyword evidence="2" id="KW-1185">Reference proteome</keyword>
<protein>
    <submittedName>
        <fullName evidence="1">Uncharacterized protein</fullName>
    </submittedName>
</protein>
<dbReference type="AlphaFoldDB" id="A0A1Y2D5J4"/>
<comment type="caution">
    <text evidence="1">The sequence shown here is derived from an EMBL/GenBank/DDBJ whole genome shotgun (WGS) entry which is preliminary data.</text>
</comment>
<dbReference type="GeneID" id="63777810"/>
<gene>
    <name evidence="1" type="ORF">BCR38DRAFT_453435</name>
</gene>
<evidence type="ECO:0000313" key="1">
    <source>
        <dbReference type="EMBL" id="ORY54553.1"/>
    </source>
</evidence>
<sequence length="59" mass="6670">MANSVNKLVQNTGSKYFRHWQCLPALATIVFVEEFVSICIHSSKRDQVLKRLVAQHVGA</sequence>
<organism evidence="1 2">
    <name type="scientific">Pseudomassariella vexata</name>
    <dbReference type="NCBI Taxonomy" id="1141098"/>
    <lineage>
        <taxon>Eukaryota</taxon>
        <taxon>Fungi</taxon>
        <taxon>Dikarya</taxon>
        <taxon>Ascomycota</taxon>
        <taxon>Pezizomycotina</taxon>
        <taxon>Sordariomycetes</taxon>
        <taxon>Xylariomycetidae</taxon>
        <taxon>Amphisphaeriales</taxon>
        <taxon>Pseudomassariaceae</taxon>
        <taxon>Pseudomassariella</taxon>
    </lineage>
</organism>
<evidence type="ECO:0000313" key="2">
    <source>
        <dbReference type="Proteomes" id="UP000193689"/>
    </source>
</evidence>